<dbReference type="EC" id="2.7.13.3" evidence="2"/>
<dbReference type="SUPFAM" id="SSF55874">
    <property type="entry name" value="ATPase domain of HSP90 chaperone/DNA topoisomerase II/histidine kinase"/>
    <property type="match status" value="1"/>
</dbReference>
<dbReference type="PROSITE" id="PS50109">
    <property type="entry name" value="HIS_KIN"/>
    <property type="match status" value="1"/>
</dbReference>
<protein>
    <recommendedName>
        <fullName evidence="2">histidine kinase</fullName>
        <ecNumber evidence="2">2.7.13.3</ecNumber>
    </recommendedName>
</protein>
<dbReference type="InterPro" id="IPR005467">
    <property type="entry name" value="His_kinase_dom"/>
</dbReference>
<dbReference type="PANTHER" id="PTHR43065">
    <property type="entry name" value="SENSOR HISTIDINE KINASE"/>
    <property type="match status" value="1"/>
</dbReference>
<comment type="caution">
    <text evidence="7">The sequence shown here is derived from an EMBL/GenBank/DDBJ whole genome shotgun (WGS) entry which is preliminary data.</text>
</comment>
<dbReference type="InterPro" id="IPR003594">
    <property type="entry name" value="HATPase_dom"/>
</dbReference>
<evidence type="ECO:0000313" key="7">
    <source>
        <dbReference type="EMBL" id="GAA4405197.1"/>
    </source>
</evidence>
<evidence type="ECO:0000256" key="3">
    <source>
        <dbReference type="ARBA" id="ARBA00022553"/>
    </source>
</evidence>
<evidence type="ECO:0000259" key="6">
    <source>
        <dbReference type="PROSITE" id="PS50109"/>
    </source>
</evidence>
<dbReference type="EMBL" id="BAABHB010000003">
    <property type="protein sequence ID" value="GAA4405197.1"/>
    <property type="molecule type" value="Genomic_DNA"/>
</dbReference>
<organism evidence="7 8">
    <name type="scientific">Nibrella viscosa</name>
    <dbReference type="NCBI Taxonomy" id="1084524"/>
    <lineage>
        <taxon>Bacteria</taxon>
        <taxon>Pseudomonadati</taxon>
        <taxon>Bacteroidota</taxon>
        <taxon>Cytophagia</taxon>
        <taxon>Cytophagales</taxon>
        <taxon>Spirosomataceae</taxon>
        <taxon>Nibrella</taxon>
    </lineage>
</organism>
<keyword evidence="4" id="KW-0472">Membrane</keyword>
<evidence type="ECO:0000313" key="8">
    <source>
        <dbReference type="Proteomes" id="UP001500936"/>
    </source>
</evidence>
<keyword evidence="3" id="KW-0597">Phosphoprotein</keyword>
<name>A0ABP8KEV3_9BACT</name>
<dbReference type="InterPro" id="IPR036890">
    <property type="entry name" value="HATPase_C_sf"/>
</dbReference>
<dbReference type="CDD" id="cd00082">
    <property type="entry name" value="HisKA"/>
    <property type="match status" value="1"/>
</dbReference>
<sequence>MKSMVVVLGILVCASCVSPAQTPAVAYQRNPYDKARLEVEAAPDNRQQLWLIGTLGSFVALVGVTFLLYRTNRQRQTLNALLQGQQTNVQTLQTQLAAAGESLRTIQAQLIEKEKLASLGELTAGIAHEIQNPLNFVNNFAEVSIELADDLAGAVRTGNHQKAGLLVTDLQENMQQIAQSGRRASAIVQAMLEHARSGADKAQPTDLNALAEEFLRLAYYGQRAKNKDFACALQTSLAHELAPVNLVPQEIGRVLLNLYNNAFYAVQERARSRGLGAGEYQPQVSVSTQAENGKVELRVSDNGTGIPADIVPKIFQPFFTTKPAGQGTGLGLSLSYDIITNGHGGTITLDTQEGKGTTVSICLPAKLL</sequence>
<dbReference type="Pfam" id="PF00512">
    <property type="entry name" value="HisKA"/>
    <property type="match status" value="1"/>
</dbReference>
<evidence type="ECO:0000256" key="4">
    <source>
        <dbReference type="SAM" id="Phobius"/>
    </source>
</evidence>
<dbReference type="InterPro" id="IPR036097">
    <property type="entry name" value="HisK_dim/P_sf"/>
</dbReference>
<dbReference type="SUPFAM" id="SSF47384">
    <property type="entry name" value="Homodimeric domain of signal transducing histidine kinase"/>
    <property type="match status" value="1"/>
</dbReference>
<dbReference type="Proteomes" id="UP001500936">
    <property type="component" value="Unassembled WGS sequence"/>
</dbReference>
<feature type="transmembrane region" description="Helical" evidence="4">
    <location>
        <begin position="48"/>
        <end position="69"/>
    </location>
</feature>
<feature type="domain" description="Histidine kinase" evidence="6">
    <location>
        <begin position="125"/>
        <end position="367"/>
    </location>
</feature>
<evidence type="ECO:0000256" key="2">
    <source>
        <dbReference type="ARBA" id="ARBA00012438"/>
    </source>
</evidence>
<keyword evidence="4" id="KW-0812">Transmembrane</keyword>
<comment type="catalytic activity">
    <reaction evidence="1">
        <text>ATP + protein L-histidine = ADP + protein N-phospho-L-histidine.</text>
        <dbReference type="EC" id="2.7.13.3"/>
    </reaction>
</comment>
<feature type="chain" id="PRO_5047165025" description="histidine kinase" evidence="5">
    <location>
        <begin position="21"/>
        <end position="368"/>
    </location>
</feature>
<evidence type="ECO:0000256" key="1">
    <source>
        <dbReference type="ARBA" id="ARBA00000085"/>
    </source>
</evidence>
<dbReference type="PRINTS" id="PR00344">
    <property type="entry name" value="BCTRLSENSOR"/>
</dbReference>
<reference evidence="8" key="1">
    <citation type="journal article" date="2019" name="Int. J. Syst. Evol. Microbiol.">
        <title>The Global Catalogue of Microorganisms (GCM) 10K type strain sequencing project: providing services to taxonomists for standard genome sequencing and annotation.</title>
        <authorList>
            <consortium name="The Broad Institute Genomics Platform"/>
            <consortium name="The Broad Institute Genome Sequencing Center for Infectious Disease"/>
            <person name="Wu L."/>
            <person name="Ma J."/>
        </authorList>
    </citation>
    <scope>NUCLEOTIDE SEQUENCE [LARGE SCALE GENOMIC DNA]</scope>
    <source>
        <strain evidence="8">JCM 17925</strain>
    </source>
</reference>
<dbReference type="Gene3D" id="1.10.287.130">
    <property type="match status" value="1"/>
</dbReference>
<dbReference type="SMART" id="SM00387">
    <property type="entry name" value="HATPase_c"/>
    <property type="match status" value="1"/>
</dbReference>
<accession>A0ABP8KEV3</accession>
<feature type="signal peptide" evidence="5">
    <location>
        <begin position="1"/>
        <end position="20"/>
    </location>
</feature>
<evidence type="ECO:0000256" key="5">
    <source>
        <dbReference type="SAM" id="SignalP"/>
    </source>
</evidence>
<keyword evidence="4" id="KW-1133">Transmembrane helix</keyword>
<proteinExistence type="predicted"/>
<gene>
    <name evidence="7" type="ORF">GCM10023187_23380</name>
</gene>
<dbReference type="Pfam" id="PF02518">
    <property type="entry name" value="HATPase_c"/>
    <property type="match status" value="1"/>
</dbReference>
<dbReference type="InterPro" id="IPR003661">
    <property type="entry name" value="HisK_dim/P_dom"/>
</dbReference>
<keyword evidence="5" id="KW-0732">Signal</keyword>
<keyword evidence="8" id="KW-1185">Reference proteome</keyword>
<dbReference type="PANTHER" id="PTHR43065:SF42">
    <property type="entry name" value="TWO-COMPONENT SENSOR PPRA"/>
    <property type="match status" value="1"/>
</dbReference>
<dbReference type="InterPro" id="IPR004358">
    <property type="entry name" value="Sig_transdc_His_kin-like_C"/>
</dbReference>
<dbReference type="RefSeq" id="WP_345267213.1">
    <property type="nucleotide sequence ID" value="NZ_BAABHB010000003.1"/>
</dbReference>
<dbReference type="Gene3D" id="3.30.565.10">
    <property type="entry name" value="Histidine kinase-like ATPase, C-terminal domain"/>
    <property type="match status" value="1"/>
</dbReference>
<dbReference type="SMART" id="SM00388">
    <property type="entry name" value="HisKA"/>
    <property type="match status" value="1"/>
</dbReference>